<gene>
    <name evidence="2" type="ordered locus">MTR_1g046010</name>
</gene>
<feature type="compositionally biased region" description="Basic and acidic residues" evidence="1">
    <location>
        <begin position="85"/>
        <end position="107"/>
    </location>
</feature>
<evidence type="ECO:0000313" key="2">
    <source>
        <dbReference type="EMBL" id="AES60462.1"/>
    </source>
</evidence>
<evidence type="ECO:0000256" key="1">
    <source>
        <dbReference type="SAM" id="MobiDB-lite"/>
    </source>
</evidence>
<accession>G7I792</accession>
<reference evidence="2 4" key="2">
    <citation type="journal article" date="2014" name="BMC Genomics">
        <title>An improved genome release (version Mt4.0) for the model legume Medicago truncatula.</title>
        <authorList>
            <person name="Tang H."/>
            <person name="Krishnakumar V."/>
            <person name="Bidwell S."/>
            <person name="Rosen B."/>
            <person name="Chan A."/>
            <person name="Zhou S."/>
            <person name="Gentzbittel L."/>
            <person name="Childs K.L."/>
            <person name="Yandell M."/>
            <person name="Gundlach H."/>
            <person name="Mayer K.F."/>
            <person name="Schwartz D.C."/>
            <person name="Town C.D."/>
        </authorList>
    </citation>
    <scope>GENOME REANNOTATION</scope>
    <source>
        <strain evidence="3 4">cv. Jemalong A17</strain>
    </source>
</reference>
<dbReference type="EMBL" id="CM001217">
    <property type="protein sequence ID" value="AES60462.1"/>
    <property type="molecule type" value="Genomic_DNA"/>
</dbReference>
<organism evidence="2 4">
    <name type="scientific">Medicago truncatula</name>
    <name type="common">Barrel medic</name>
    <name type="synonym">Medicago tribuloides</name>
    <dbReference type="NCBI Taxonomy" id="3880"/>
    <lineage>
        <taxon>Eukaryota</taxon>
        <taxon>Viridiplantae</taxon>
        <taxon>Streptophyta</taxon>
        <taxon>Embryophyta</taxon>
        <taxon>Tracheophyta</taxon>
        <taxon>Spermatophyta</taxon>
        <taxon>Magnoliopsida</taxon>
        <taxon>eudicotyledons</taxon>
        <taxon>Gunneridae</taxon>
        <taxon>Pentapetalae</taxon>
        <taxon>rosids</taxon>
        <taxon>fabids</taxon>
        <taxon>Fabales</taxon>
        <taxon>Fabaceae</taxon>
        <taxon>Papilionoideae</taxon>
        <taxon>50 kb inversion clade</taxon>
        <taxon>NPAAA clade</taxon>
        <taxon>Hologalegina</taxon>
        <taxon>IRL clade</taxon>
        <taxon>Trifolieae</taxon>
        <taxon>Medicago</taxon>
    </lineage>
</organism>
<sequence length="189" mass="22116">MGSKGCRYSLWYYKIFWLVKRFYLSIQNRSSAQLSSDYASSKPMIERTFGHYARVLFDMDVSKELRYKIIVIIVIGHNDDNCKNYMRNEKHTEPEETKKSHKEPRMEYRKKHGTHVENPSIVKDAAELEVETDGVVANESSQDRDFVDATQFYEESNEEVDDLEANSEQIVHQENETVDMVSEDMVVVV</sequence>
<protein>
    <submittedName>
        <fullName evidence="2 3">Uncharacterized protein</fullName>
    </submittedName>
</protein>
<dbReference type="HOGENOM" id="CLU_1436413_0_0_1"/>
<name>G7I792_MEDTR</name>
<reference evidence="2 4" key="1">
    <citation type="journal article" date="2011" name="Nature">
        <title>The Medicago genome provides insight into the evolution of rhizobial symbioses.</title>
        <authorList>
            <person name="Young N.D."/>
            <person name="Debelle F."/>
            <person name="Oldroyd G.E."/>
            <person name="Geurts R."/>
            <person name="Cannon S.B."/>
            <person name="Udvardi M.K."/>
            <person name="Benedito V.A."/>
            <person name="Mayer K.F."/>
            <person name="Gouzy J."/>
            <person name="Schoof H."/>
            <person name="Van de Peer Y."/>
            <person name="Proost S."/>
            <person name="Cook D.R."/>
            <person name="Meyers B.C."/>
            <person name="Spannagl M."/>
            <person name="Cheung F."/>
            <person name="De Mita S."/>
            <person name="Krishnakumar V."/>
            <person name="Gundlach H."/>
            <person name="Zhou S."/>
            <person name="Mudge J."/>
            <person name="Bharti A.K."/>
            <person name="Murray J.D."/>
            <person name="Naoumkina M.A."/>
            <person name="Rosen B."/>
            <person name="Silverstein K.A."/>
            <person name="Tang H."/>
            <person name="Rombauts S."/>
            <person name="Zhao P.X."/>
            <person name="Zhou P."/>
            <person name="Barbe V."/>
            <person name="Bardou P."/>
            <person name="Bechner M."/>
            <person name="Bellec A."/>
            <person name="Berger A."/>
            <person name="Berges H."/>
            <person name="Bidwell S."/>
            <person name="Bisseling T."/>
            <person name="Choisne N."/>
            <person name="Couloux A."/>
            <person name="Denny R."/>
            <person name="Deshpande S."/>
            <person name="Dai X."/>
            <person name="Doyle J.J."/>
            <person name="Dudez A.M."/>
            <person name="Farmer A.D."/>
            <person name="Fouteau S."/>
            <person name="Franken C."/>
            <person name="Gibelin C."/>
            <person name="Gish J."/>
            <person name="Goldstein S."/>
            <person name="Gonzalez A.J."/>
            <person name="Green P.J."/>
            <person name="Hallab A."/>
            <person name="Hartog M."/>
            <person name="Hua A."/>
            <person name="Humphray S.J."/>
            <person name="Jeong D.H."/>
            <person name="Jing Y."/>
            <person name="Jocker A."/>
            <person name="Kenton S.M."/>
            <person name="Kim D.J."/>
            <person name="Klee K."/>
            <person name="Lai H."/>
            <person name="Lang C."/>
            <person name="Lin S."/>
            <person name="Macmil S.L."/>
            <person name="Magdelenat G."/>
            <person name="Matthews L."/>
            <person name="McCorrison J."/>
            <person name="Monaghan E.L."/>
            <person name="Mun J.H."/>
            <person name="Najar F.Z."/>
            <person name="Nicholson C."/>
            <person name="Noirot C."/>
            <person name="O'Bleness M."/>
            <person name="Paule C.R."/>
            <person name="Poulain J."/>
            <person name="Prion F."/>
            <person name="Qin B."/>
            <person name="Qu C."/>
            <person name="Retzel E.F."/>
            <person name="Riddle C."/>
            <person name="Sallet E."/>
            <person name="Samain S."/>
            <person name="Samson N."/>
            <person name="Sanders I."/>
            <person name="Saurat O."/>
            <person name="Scarpelli C."/>
            <person name="Schiex T."/>
            <person name="Segurens B."/>
            <person name="Severin A.J."/>
            <person name="Sherrier D.J."/>
            <person name="Shi R."/>
            <person name="Sims S."/>
            <person name="Singer S.R."/>
            <person name="Sinharoy S."/>
            <person name="Sterck L."/>
            <person name="Viollet A."/>
            <person name="Wang B.B."/>
            <person name="Wang K."/>
            <person name="Wang M."/>
            <person name="Wang X."/>
            <person name="Warfsmann J."/>
            <person name="Weissenbach J."/>
            <person name="White D.D."/>
            <person name="White J.D."/>
            <person name="Wiley G.B."/>
            <person name="Wincker P."/>
            <person name="Xing Y."/>
            <person name="Yang L."/>
            <person name="Yao Z."/>
            <person name="Ying F."/>
            <person name="Zhai J."/>
            <person name="Zhou L."/>
            <person name="Zuber A."/>
            <person name="Denarie J."/>
            <person name="Dixon R.A."/>
            <person name="May G.D."/>
            <person name="Schwartz D.C."/>
            <person name="Rogers J."/>
            <person name="Quetier F."/>
            <person name="Town C.D."/>
            <person name="Roe B.A."/>
        </authorList>
    </citation>
    <scope>NUCLEOTIDE SEQUENCE [LARGE SCALE GENOMIC DNA]</scope>
    <source>
        <strain evidence="2">A17</strain>
        <strain evidence="3 4">cv. Jemalong A17</strain>
    </source>
</reference>
<feature type="region of interest" description="Disordered" evidence="1">
    <location>
        <begin position="85"/>
        <end position="113"/>
    </location>
</feature>
<keyword evidence="4" id="KW-1185">Reference proteome</keyword>
<evidence type="ECO:0000313" key="3">
    <source>
        <dbReference type="EnsemblPlants" id="AES60462"/>
    </source>
</evidence>
<reference evidence="3" key="3">
    <citation type="submission" date="2015-04" db="UniProtKB">
        <authorList>
            <consortium name="EnsemblPlants"/>
        </authorList>
    </citation>
    <scope>IDENTIFICATION</scope>
    <source>
        <strain evidence="3">cv. Jemalong A17</strain>
    </source>
</reference>
<proteinExistence type="predicted"/>
<dbReference type="Proteomes" id="UP000002051">
    <property type="component" value="Unassembled WGS sequence"/>
</dbReference>
<dbReference type="EnsemblPlants" id="AES60462">
    <property type="protein sequence ID" value="AES60462"/>
    <property type="gene ID" value="MTR_1g046010"/>
</dbReference>
<dbReference type="AlphaFoldDB" id="G7I792"/>
<dbReference type="PaxDb" id="3880-AES60462"/>
<evidence type="ECO:0000313" key="4">
    <source>
        <dbReference type="Proteomes" id="UP000002051"/>
    </source>
</evidence>